<name>A0A7K3NR53_9BACT</name>
<dbReference type="Proteomes" id="UP000469724">
    <property type="component" value="Unassembled WGS sequence"/>
</dbReference>
<protein>
    <submittedName>
        <fullName evidence="1">Uncharacterized protein</fullName>
    </submittedName>
</protein>
<gene>
    <name evidence="1" type="ORF">G3N56_16290</name>
</gene>
<keyword evidence="2" id="KW-1185">Reference proteome</keyword>
<dbReference type="RefSeq" id="WP_163303366.1">
    <property type="nucleotide sequence ID" value="NZ_JAAGRQ010000089.1"/>
</dbReference>
<evidence type="ECO:0000313" key="2">
    <source>
        <dbReference type="Proteomes" id="UP000469724"/>
    </source>
</evidence>
<evidence type="ECO:0000313" key="1">
    <source>
        <dbReference type="EMBL" id="NDY58293.1"/>
    </source>
</evidence>
<comment type="caution">
    <text evidence="1">The sequence shown here is derived from an EMBL/GenBank/DDBJ whole genome shotgun (WGS) entry which is preliminary data.</text>
</comment>
<reference evidence="1 2" key="1">
    <citation type="submission" date="2020-02" db="EMBL/GenBank/DDBJ databases">
        <title>Comparative genomics of sulfur disproportionating microorganisms.</title>
        <authorList>
            <person name="Ward L.M."/>
            <person name="Bertran E."/>
            <person name="Johnston D.T."/>
        </authorList>
    </citation>
    <scope>NUCLEOTIDE SEQUENCE [LARGE SCALE GENOMIC DNA]</scope>
    <source>
        <strain evidence="1 2">DSM 3696</strain>
    </source>
</reference>
<dbReference type="EMBL" id="JAAGRQ010000089">
    <property type="protein sequence ID" value="NDY58293.1"/>
    <property type="molecule type" value="Genomic_DNA"/>
</dbReference>
<proteinExistence type="predicted"/>
<dbReference type="AlphaFoldDB" id="A0A7K3NR53"/>
<organism evidence="1 2">
    <name type="scientific">Desulfolutivibrio sulfodismutans</name>
    <dbReference type="NCBI Taxonomy" id="63561"/>
    <lineage>
        <taxon>Bacteria</taxon>
        <taxon>Pseudomonadati</taxon>
        <taxon>Thermodesulfobacteriota</taxon>
        <taxon>Desulfovibrionia</taxon>
        <taxon>Desulfovibrionales</taxon>
        <taxon>Desulfovibrionaceae</taxon>
        <taxon>Desulfolutivibrio</taxon>
    </lineage>
</organism>
<sequence>MTKKTEHETTEKKFESRYNPKMLRECINAGMHADEIMAKLEIKHRQTFKQHILKLMNDDKYLYEVKGLYLKGSNCYRVNKKLELKIYLEKVDLQGMHIEYGDEFRVSVEDERIILTKA</sequence>
<accession>A0A7K3NR53</accession>